<comment type="subcellular location">
    <subcellularLocation>
        <location evidence="1">Membrane</location>
        <topology evidence="1">Multi-pass membrane protein</topology>
    </subcellularLocation>
</comment>
<keyword evidence="11" id="KW-0175">Coiled coil</keyword>
<dbReference type="Pfam" id="PF13675">
    <property type="entry name" value="PilJ"/>
    <property type="match status" value="1"/>
</dbReference>
<dbReference type="PROSITE" id="PS50885">
    <property type="entry name" value="HAMP"/>
    <property type="match status" value="1"/>
</dbReference>
<dbReference type="PANTHER" id="PTHR32089">
    <property type="entry name" value="METHYL-ACCEPTING CHEMOTAXIS PROTEIN MCPB"/>
    <property type="match status" value="1"/>
</dbReference>
<comment type="similarity">
    <text evidence="2">Belongs to the hemerythrin family.</text>
</comment>
<keyword evidence="8 10" id="KW-0807">Transducer</keyword>
<dbReference type="InterPro" id="IPR016131">
    <property type="entry name" value="Haemerythrin_Fe_BS"/>
</dbReference>
<dbReference type="CDD" id="cd12107">
    <property type="entry name" value="Hemerythrin"/>
    <property type="match status" value="1"/>
</dbReference>
<dbReference type="FunFam" id="1.10.287.950:FF:000001">
    <property type="entry name" value="Methyl-accepting chemotaxis sensory transducer"/>
    <property type="match status" value="1"/>
</dbReference>
<gene>
    <name evidence="15" type="ORF">DSM19430T_13860</name>
</gene>
<dbReference type="InterPro" id="IPR035938">
    <property type="entry name" value="Hemerythrin-like_sf"/>
</dbReference>
<evidence type="ECO:0000256" key="11">
    <source>
        <dbReference type="SAM" id="Coils"/>
    </source>
</evidence>
<feature type="domain" description="HAMP" evidence="14">
    <location>
        <begin position="196"/>
        <end position="248"/>
    </location>
</feature>
<dbReference type="Gene3D" id="1.10.287.950">
    <property type="entry name" value="Methyl-accepting chemotaxis protein"/>
    <property type="match status" value="1"/>
</dbReference>
<dbReference type="NCBIfam" id="NF033749">
    <property type="entry name" value="bact_hemeryth"/>
    <property type="match status" value="1"/>
</dbReference>
<evidence type="ECO:0000256" key="4">
    <source>
        <dbReference type="ARBA" id="ARBA00022723"/>
    </source>
</evidence>
<dbReference type="InterPro" id="IPR003660">
    <property type="entry name" value="HAMP_dom"/>
</dbReference>
<keyword evidence="3 12" id="KW-0812">Transmembrane</keyword>
<comment type="caution">
    <text evidence="15">The sequence shown here is derived from an EMBL/GenBank/DDBJ whole genome shotgun (WGS) entry which is preliminary data.</text>
</comment>
<feature type="domain" description="Methyl-accepting transducer" evidence="13">
    <location>
        <begin position="295"/>
        <end position="531"/>
    </location>
</feature>
<dbReference type="PRINTS" id="PR00260">
    <property type="entry name" value="CHEMTRNSDUCR"/>
</dbReference>
<evidence type="ECO:0000313" key="16">
    <source>
        <dbReference type="Proteomes" id="UP000503820"/>
    </source>
</evidence>
<keyword evidence="16" id="KW-1185">Reference proteome</keyword>
<evidence type="ECO:0000256" key="10">
    <source>
        <dbReference type="PROSITE-ProRule" id="PRU00284"/>
    </source>
</evidence>
<dbReference type="GO" id="GO:0004888">
    <property type="term" value="F:transmembrane signaling receptor activity"/>
    <property type="evidence" value="ECO:0007669"/>
    <property type="project" value="InterPro"/>
</dbReference>
<accession>A0A7J0BU51</accession>
<dbReference type="PANTHER" id="PTHR32089:SF112">
    <property type="entry name" value="LYSOZYME-LIKE PROTEIN-RELATED"/>
    <property type="match status" value="1"/>
</dbReference>
<dbReference type="SUPFAM" id="SSF47188">
    <property type="entry name" value="Hemerythrin-like"/>
    <property type="match status" value="1"/>
</dbReference>
<evidence type="ECO:0000256" key="2">
    <source>
        <dbReference type="ARBA" id="ARBA00010587"/>
    </source>
</evidence>
<keyword evidence="7 12" id="KW-0472">Membrane</keyword>
<dbReference type="InterPro" id="IPR029095">
    <property type="entry name" value="NarX-like_N"/>
</dbReference>
<feature type="coiled-coil region" evidence="11">
    <location>
        <begin position="254"/>
        <end position="281"/>
    </location>
</feature>
<proteinExistence type="inferred from homology"/>
<dbReference type="GO" id="GO:0007165">
    <property type="term" value="P:signal transduction"/>
    <property type="evidence" value="ECO:0007669"/>
    <property type="project" value="UniProtKB-KW"/>
</dbReference>
<dbReference type="Pfam" id="PF00015">
    <property type="entry name" value="MCPsignal"/>
    <property type="match status" value="1"/>
</dbReference>
<dbReference type="RefSeq" id="WP_174409367.1">
    <property type="nucleotide sequence ID" value="NZ_BLVP01000007.1"/>
</dbReference>
<dbReference type="PROSITE" id="PS50111">
    <property type="entry name" value="CHEMOTAXIS_TRANSDUC_2"/>
    <property type="match status" value="1"/>
</dbReference>
<feature type="transmembrane region" description="Helical" evidence="12">
    <location>
        <begin position="173"/>
        <end position="194"/>
    </location>
</feature>
<evidence type="ECO:0000259" key="14">
    <source>
        <dbReference type="PROSITE" id="PS50885"/>
    </source>
</evidence>
<reference evidence="15 16" key="1">
    <citation type="submission" date="2020-05" db="EMBL/GenBank/DDBJ databases">
        <title>Draft genome sequence of Desulfovibrio psychrotolerans JS1T.</title>
        <authorList>
            <person name="Ueno A."/>
            <person name="Tamazawa S."/>
            <person name="Tamamura S."/>
            <person name="Murakami T."/>
            <person name="Kiyama T."/>
            <person name="Inomata H."/>
            <person name="Amano Y."/>
            <person name="Miyakawa K."/>
            <person name="Tamaki H."/>
            <person name="Naganuma T."/>
            <person name="Kaneko K."/>
        </authorList>
    </citation>
    <scope>NUCLEOTIDE SEQUENCE [LARGE SCALE GENOMIC DNA]</scope>
    <source>
        <strain evidence="15 16">JS1</strain>
    </source>
</reference>
<name>A0A7J0BU51_9BACT</name>
<feature type="transmembrane region" description="Helical" evidence="12">
    <location>
        <begin position="7"/>
        <end position="28"/>
    </location>
</feature>
<evidence type="ECO:0000256" key="6">
    <source>
        <dbReference type="ARBA" id="ARBA00023004"/>
    </source>
</evidence>
<dbReference type="NCBIfam" id="TIGR02481">
    <property type="entry name" value="hemeryth_dom"/>
    <property type="match status" value="1"/>
</dbReference>
<dbReference type="EMBL" id="BLVP01000007">
    <property type="protein sequence ID" value="GFM36702.1"/>
    <property type="molecule type" value="Genomic_DNA"/>
</dbReference>
<dbReference type="SMART" id="SM00283">
    <property type="entry name" value="MA"/>
    <property type="match status" value="1"/>
</dbReference>
<feature type="coiled-coil region" evidence="11">
    <location>
        <begin position="366"/>
        <end position="393"/>
    </location>
</feature>
<keyword evidence="5 12" id="KW-1133">Transmembrane helix</keyword>
<evidence type="ECO:0000256" key="1">
    <source>
        <dbReference type="ARBA" id="ARBA00004141"/>
    </source>
</evidence>
<dbReference type="GO" id="GO:0046872">
    <property type="term" value="F:metal ion binding"/>
    <property type="evidence" value="ECO:0007669"/>
    <property type="project" value="UniProtKB-KW"/>
</dbReference>
<dbReference type="InterPro" id="IPR012312">
    <property type="entry name" value="Hemerythrin-like"/>
</dbReference>
<evidence type="ECO:0000256" key="7">
    <source>
        <dbReference type="ARBA" id="ARBA00023136"/>
    </source>
</evidence>
<dbReference type="CDD" id="cd11386">
    <property type="entry name" value="MCP_signal"/>
    <property type="match status" value="1"/>
</dbReference>
<evidence type="ECO:0008006" key="17">
    <source>
        <dbReference type="Google" id="ProtNLM"/>
    </source>
</evidence>
<dbReference type="GO" id="GO:0006935">
    <property type="term" value="P:chemotaxis"/>
    <property type="evidence" value="ECO:0007669"/>
    <property type="project" value="InterPro"/>
</dbReference>
<dbReference type="Gene3D" id="1.20.120.50">
    <property type="entry name" value="Hemerythrin-like"/>
    <property type="match status" value="1"/>
</dbReference>
<keyword evidence="4" id="KW-0479">Metal-binding</keyword>
<dbReference type="InterPro" id="IPR004090">
    <property type="entry name" value="Chemotax_Me-accpt_rcpt"/>
</dbReference>
<evidence type="ECO:0000256" key="8">
    <source>
        <dbReference type="ARBA" id="ARBA00023224"/>
    </source>
</evidence>
<evidence type="ECO:0000256" key="9">
    <source>
        <dbReference type="ARBA" id="ARBA00029447"/>
    </source>
</evidence>
<comment type="similarity">
    <text evidence="9">Belongs to the methyl-accepting chemotaxis (MCP) protein family.</text>
</comment>
<evidence type="ECO:0000256" key="12">
    <source>
        <dbReference type="SAM" id="Phobius"/>
    </source>
</evidence>
<sequence>MSIKTRIIASVVLLILISVAMFLGTWVVTSAQKDDGLVINLAGRQRMLSQTIAKDALAYLSTRNTAHRDAMNNAVRVFDASQAALLNGGAAPLTLAQSGPAAKLPAAGEQAAAQLRQVQEAWRSLRDTVEKALAGDVQAGGAIPAQSDAVVAAMNRAVVILQHDAEGRVQGLLIFQAVVAAAGGIALLLILFGLRRDMFGPMDRLRAYSQAVAKGYLDAVPEGDYRHELFSLREDMQVMVGNLKAKMAEADAYGREAQTRAEETQAALEEARTQRETVQTLFDTMSAVANKAQGVSQKVFASVEELSHQIEVVNQGVDVQRDRMTETATAMEQMNGTVYEVAQNASSAAQSAARSKDNAETGAKGVRKAVDSIEKIQQRIMSLKETMGQLGKQADSISQIMTTISDIADQTNLLALNAAIEAARAGEAGRGFAVVADEVRKLAEKTMHATKEVGDAVQRIQSHARENVQAVELAAQDIVVSTEAASESGRFMDEIVHIVDETAMQVSSIATASEEQSAASEQINRAVSEVTRVASETAEGMAVSARALVEISGLVEELDTVIQSLAAGKATGVNTGESDELFTWTNDLSLSIPSIDDQHKRLVHLINSLHKAMKQRRSKNELERIVDELKNYTVTHFKFEEDLFARYGYAETKEHVAQHKKFVDKVLDFEQGLKSGKVTVTMDVMRFLKEWLMKHINGTDRRYSQFLRSKGVR</sequence>
<dbReference type="PROSITE" id="PS00550">
    <property type="entry name" value="HEMERYTHRINS"/>
    <property type="match status" value="1"/>
</dbReference>
<dbReference type="InterPro" id="IPR004089">
    <property type="entry name" value="MCPsignal_dom"/>
</dbReference>
<protein>
    <recommendedName>
        <fullName evidence="17">Methyl-accepting chemotaxis protein</fullName>
    </recommendedName>
</protein>
<evidence type="ECO:0000259" key="13">
    <source>
        <dbReference type="PROSITE" id="PS50111"/>
    </source>
</evidence>
<dbReference type="Proteomes" id="UP000503820">
    <property type="component" value="Unassembled WGS sequence"/>
</dbReference>
<dbReference type="GO" id="GO:0016020">
    <property type="term" value="C:membrane"/>
    <property type="evidence" value="ECO:0007669"/>
    <property type="project" value="UniProtKB-SubCell"/>
</dbReference>
<evidence type="ECO:0000256" key="3">
    <source>
        <dbReference type="ARBA" id="ARBA00022692"/>
    </source>
</evidence>
<evidence type="ECO:0000313" key="15">
    <source>
        <dbReference type="EMBL" id="GFM36702.1"/>
    </source>
</evidence>
<organism evidence="15 16">
    <name type="scientific">Desulfovibrio psychrotolerans</name>
    <dbReference type="NCBI Taxonomy" id="415242"/>
    <lineage>
        <taxon>Bacteria</taxon>
        <taxon>Pseudomonadati</taxon>
        <taxon>Thermodesulfobacteriota</taxon>
        <taxon>Desulfovibrionia</taxon>
        <taxon>Desulfovibrionales</taxon>
        <taxon>Desulfovibrionaceae</taxon>
        <taxon>Desulfovibrio</taxon>
    </lineage>
</organism>
<dbReference type="Pfam" id="PF01814">
    <property type="entry name" value="Hemerythrin"/>
    <property type="match status" value="1"/>
</dbReference>
<dbReference type="SUPFAM" id="SSF58104">
    <property type="entry name" value="Methyl-accepting chemotaxis protein (MCP) signaling domain"/>
    <property type="match status" value="1"/>
</dbReference>
<keyword evidence="6" id="KW-0408">Iron</keyword>
<dbReference type="InterPro" id="IPR012827">
    <property type="entry name" value="Hemerythrin_metal-bd"/>
</dbReference>
<evidence type="ECO:0000256" key="5">
    <source>
        <dbReference type="ARBA" id="ARBA00022989"/>
    </source>
</evidence>
<dbReference type="AlphaFoldDB" id="A0A7J0BU51"/>
<dbReference type="Gene3D" id="6.10.340.10">
    <property type="match status" value="1"/>
</dbReference>